<evidence type="ECO:0000313" key="4">
    <source>
        <dbReference type="Proteomes" id="UP000244174"/>
    </source>
</evidence>
<feature type="domain" description="Ig-like" evidence="2">
    <location>
        <begin position="301"/>
        <end position="381"/>
    </location>
</feature>
<sequence>MKKVTLSSRTRSLGISRWFGLIALSFFIFFSFESQGQILPGFTDGNCFSNSPDPATSVTNRDGKLDWEDVYNGNIFNTYPNSISTGIRFDDGTTEPDRSFIGGSTKDHIDIPSWQNQAGTSSDKSDIGQGGAILINGVIYFFGNRLSSEGTTNIGFWLFQQDVQSLIGSFSGAHEVGDVLVVVEVTQGGAIGTVNAYRWVGTGNGDIPQSTKSLVQINTDNSTLNAYLNTNNEPTPWPHQVKNDPLTNNMPPVTFFEGFIDIATLNLAKTCFSSFLIETRSSNVVTSILEDYIGGGFNVEPKVTIEDITDCENEFPKDLVASVDGGIPPLTFEWKKDGVVIPMETSSSISVSEAGTYSVIVTGSGIAGGTCTSESDSAEITIDPSPTPADPMIVICIDETSTDLNDYDSTVLDGETGTVAWYDGDPDSGGTLIDPDNAVNLNNITDLFAKVTLTETGCEASVDVTVTINPLPTPADPMIVICIDETSTDLNDYDSTVLDGETGTVAWYDGDPDSGGTLIDPDNAVNLNNITDLFAKVTLTETSCEASVDVTVTINPLPTPADPMIVICIDETSTDLNDYDSTVLDGETGTVAWYDGDPDSGGTLIDPDNAVNLNNITDLVAKVALTETSCEASVDVTVTINPLPTPADPMIVICIDETSTDLNDYDSTVLDGETGTVAWYDGDPDSGGTLIDPDNAVNLNNVTDLFAKVTLTGTGCSASVDVTVTINPLPTPADPMIVICIDETSTDLNDYDSIVLDGETGTVAWYDGDPDSGGTLIDPDNAVNLNNITDLFAKVTLTGTGCSASVDVTVTINPLPTPADPMIVICIDETSTDLNDYDSTVLDSESGAVAWYDGDPDSGGTLIDPDNAVNLNNITDLFAKVTLTETGCIASVDVTVTINPDAEPADPMIVICIDETSTDLNDYDTTVLDGALGTVTWYDGDPDSGGSLIDPDNAVNLNNVSDLFAKVTLGDTGCEGTVDVTVTINPLPTPADPMIVICIDETSTDLNDYDSTVLDGETGTVAWYDGDPDSGGSLIDPDNAVNLNNITDLFAKVTLTETGCDTSVDVTVTINPLPTPADAMILICIDETSTDLNDYDSTVLDGEMGTVAWYDGDPDSGGTLIDPDNAVNLNNITDLFAKVTLTGTGCSASVDVTVTINPLPTPADPMIVICIDETSTDLNDYDSTVLDGEMGTVAWYDGDPDSGGSLIDPDNAVNLKNITDLFAEVTLTDTGCIASVDVTVTINPEAEPADPMIVICTDETSTDLNDYDNTVLDGALGTVTWYDGDPESGGTLIDPDNAVNLNNVSDLFAKVTLGDTGCEGTVDVTVTINPLPTPADPMIEICIDETSTDLNDYESTVLDGETGTVAWYDGDPDSGGSLIDPDNAVNLNNVTDLYAKVTLTETGCAASVDVTVKINPLPTFETEEPQLTCFGEAPSIAVTSDTSGLEFRLVIKGQSGTFADYAGPFTDLEYDTDYVLTARDKTTGCEKDYEFTTPIPLDIPSNVTLMVNDPTCDTYNGSTYFGSIQITNHVPGYSYAVILQSEFTTIKAVPASSYMNYDASNGLITGVAVGQYYVISKSPDGCLSAIAPAVLIEPNCITCETAFAKDASSSNCFDQYPDLIPNDNRWGWTNYYSTVGNYSLDLYAGAGQCDISKGALVGEVNIIDNGDGTIDVQFVADPGYIMSSVHLYVGCEPLPYKQKGKNYDYTVAPGQYPQNPQGNIGYVTDYTIENISVSGDFYLIAHTDICTSENADLISEIRSESSPLVYTPKKRFSAKQSCISSNGPRNKSTNISSETQSKVDSSEPMFSVAPVPFKDVLNIGYLFDYTSDVTVQIFDLNGRLLSTYYDKAVNSSSISKFNVDFRTKPNQVYVVRMITDRAVYTAKVIADK</sequence>
<dbReference type="Gene3D" id="2.60.40.10">
    <property type="entry name" value="Immunoglobulins"/>
    <property type="match status" value="1"/>
</dbReference>
<dbReference type="Proteomes" id="UP000244174">
    <property type="component" value="Unassembled WGS sequence"/>
</dbReference>
<organism evidence="3 4">
    <name type="scientific">Christiangramia gaetbulicola</name>
    <dbReference type="NCBI Taxonomy" id="703340"/>
    <lineage>
        <taxon>Bacteria</taxon>
        <taxon>Pseudomonadati</taxon>
        <taxon>Bacteroidota</taxon>
        <taxon>Flavobacteriia</taxon>
        <taxon>Flavobacteriales</taxon>
        <taxon>Flavobacteriaceae</taxon>
        <taxon>Christiangramia</taxon>
    </lineage>
</organism>
<proteinExistence type="predicted"/>
<dbReference type="OrthoDB" id="599464at2"/>
<feature type="region of interest" description="Disordered" evidence="1">
    <location>
        <begin position="1776"/>
        <end position="1798"/>
    </location>
</feature>
<evidence type="ECO:0000313" key="3">
    <source>
        <dbReference type="EMBL" id="PTX41915.1"/>
    </source>
</evidence>
<evidence type="ECO:0000259" key="2">
    <source>
        <dbReference type="PROSITE" id="PS50835"/>
    </source>
</evidence>
<accession>A0A2T6ADK9</accession>
<evidence type="ECO:0000256" key="1">
    <source>
        <dbReference type="SAM" id="MobiDB-lite"/>
    </source>
</evidence>
<gene>
    <name evidence="3" type="ORF">C8P64_2326</name>
</gene>
<dbReference type="InterPro" id="IPR013783">
    <property type="entry name" value="Ig-like_fold"/>
</dbReference>
<name>A0A2T6ADK9_9FLAO</name>
<comment type="caution">
    <text evidence="3">The sequence shown here is derived from an EMBL/GenBank/DDBJ whole genome shotgun (WGS) entry which is preliminary data.</text>
</comment>
<dbReference type="RefSeq" id="WP_146167219.1">
    <property type="nucleotide sequence ID" value="NZ_QBKQ01000003.1"/>
</dbReference>
<reference evidence="3 4" key="1">
    <citation type="submission" date="2018-04" db="EMBL/GenBank/DDBJ databases">
        <title>Genomic Encyclopedia of Archaeal and Bacterial Type Strains, Phase II (KMG-II): from individual species to whole genera.</title>
        <authorList>
            <person name="Goeker M."/>
        </authorList>
    </citation>
    <scope>NUCLEOTIDE SEQUENCE [LARGE SCALE GENOMIC DNA]</scope>
    <source>
        <strain evidence="3 4">DSM 23082</strain>
    </source>
</reference>
<keyword evidence="4" id="KW-1185">Reference proteome</keyword>
<dbReference type="InterPro" id="IPR007110">
    <property type="entry name" value="Ig-like_dom"/>
</dbReference>
<protein>
    <submittedName>
        <fullName evidence="3">Putative secreted protein (Por secretion system target)</fullName>
    </submittedName>
</protein>
<dbReference type="PROSITE" id="PS50835">
    <property type="entry name" value="IG_LIKE"/>
    <property type="match status" value="1"/>
</dbReference>
<dbReference type="EMBL" id="QBKQ01000003">
    <property type="protein sequence ID" value="PTX41915.1"/>
    <property type="molecule type" value="Genomic_DNA"/>
</dbReference>